<gene>
    <name evidence="2" type="ORF">DQQ10_18430</name>
</gene>
<accession>A0A364Y0W6</accession>
<feature type="region of interest" description="Disordered" evidence="1">
    <location>
        <begin position="28"/>
        <end position="53"/>
    </location>
</feature>
<protein>
    <submittedName>
        <fullName evidence="2">Uncharacterized protein</fullName>
    </submittedName>
</protein>
<dbReference type="Proteomes" id="UP000251889">
    <property type="component" value="Unassembled WGS sequence"/>
</dbReference>
<dbReference type="OrthoDB" id="965321at2"/>
<comment type="caution">
    <text evidence="2">The sequence shown here is derived from an EMBL/GenBank/DDBJ whole genome shotgun (WGS) entry which is preliminary data.</text>
</comment>
<sequence>MELKFWIYLIIGAIYLLSRLLKKKEPEQQDIPNYQPEKPARKFDLPSAKPTATPGKSLTFEELLREISESKTATPVQTTVQTTTRPYQEAVVDYDDNLGEEAQDLEDTGYDYRKKDKIYDVYEEAKRQAFNRPSLEETMKVEDTVVRYGKFKEFEQAPQRDLVKEYLSELSDPEGMKKAVVMSEILQRRF</sequence>
<dbReference type="EMBL" id="QMFY01000010">
    <property type="protein sequence ID" value="RAV99577.1"/>
    <property type="molecule type" value="Genomic_DNA"/>
</dbReference>
<proteinExistence type="predicted"/>
<evidence type="ECO:0000313" key="2">
    <source>
        <dbReference type="EMBL" id="RAV99577.1"/>
    </source>
</evidence>
<evidence type="ECO:0000256" key="1">
    <source>
        <dbReference type="SAM" id="MobiDB-lite"/>
    </source>
</evidence>
<dbReference type="AlphaFoldDB" id="A0A364Y0W6"/>
<dbReference type="RefSeq" id="WP_112748364.1">
    <property type="nucleotide sequence ID" value="NZ_QMFY01000010.1"/>
</dbReference>
<organism evidence="2 3">
    <name type="scientific">Pseudochryseolinea flava</name>
    <dbReference type="NCBI Taxonomy" id="2059302"/>
    <lineage>
        <taxon>Bacteria</taxon>
        <taxon>Pseudomonadati</taxon>
        <taxon>Bacteroidota</taxon>
        <taxon>Cytophagia</taxon>
        <taxon>Cytophagales</taxon>
        <taxon>Fulvivirgaceae</taxon>
        <taxon>Pseudochryseolinea</taxon>
    </lineage>
</organism>
<evidence type="ECO:0000313" key="3">
    <source>
        <dbReference type="Proteomes" id="UP000251889"/>
    </source>
</evidence>
<name>A0A364Y0W6_9BACT</name>
<keyword evidence="3" id="KW-1185">Reference proteome</keyword>
<reference evidence="2 3" key="1">
    <citation type="submission" date="2018-06" db="EMBL/GenBank/DDBJ databases">
        <title>Chryseolinea flavus sp. nov., a member of the phylum Bacteroidetes isolated from soil.</title>
        <authorList>
            <person name="Li Y."/>
            <person name="Wang J."/>
        </authorList>
    </citation>
    <scope>NUCLEOTIDE SEQUENCE [LARGE SCALE GENOMIC DNA]</scope>
    <source>
        <strain evidence="2 3">SDU1-6</strain>
    </source>
</reference>